<dbReference type="PANTHER" id="PTHR30137:SF19">
    <property type="entry name" value="LUCIFERASE-LIKE MONOOXYGENASE"/>
    <property type="match status" value="1"/>
</dbReference>
<evidence type="ECO:0000259" key="2">
    <source>
        <dbReference type="Pfam" id="PF00296"/>
    </source>
</evidence>
<keyword evidence="3" id="KW-0503">Monooxygenase</keyword>
<dbReference type="RefSeq" id="WP_060532438.1">
    <property type="nucleotide sequence ID" value="NZ_CP013023.1"/>
</dbReference>
<keyword evidence="3" id="KW-0560">Oxidoreductase</keyword>
<dbReference type="Pfam" id="PF00296">
    <property type="entry name" value="Bac_luciferase"/>
    <property type="match status" value="1"/>
</dbReference>
<dbReference type="Gene3D" id="3.20.20.30">
    <property type="entry name" value="Luciferase-like domain"/>
    <property type="match status" value="1"/>
</dbReference>
<evidence type="ECO:0000256" key="1">
    <source>
        <dbReference type="ARBA" id="ARBA00007789"/>
    </source>
</evidence>
<dbReference type="Proteomes" id="UP000078148">
    <property type="component" value="Chromosome"/>
</dbReference>
<dbReference type="KEGG" id="pbv:AR543_05290"/>
<dbReference type="STRING" id="1616788.AR543_05290"/>
<organism evidence="3 4">
    <name type="scientific">Paenibacillus bovis</name>
    <dbReference type="NCBI Taxonomy" id="1616788"/>
    <lineage>
        <taxon>Bacteria</taxon>
        <taxon>Bacillati</taxon>
        <taxon>Bacillota</taxon>
        <taxon>Bacilli</taxon>
        <taxon>Bacillales</taxon>
        <taxon>Paenibacillaceae</taxon>
        <taxon>Paenibacillus</taxon>
    </lineage>
</organism>
<dbReference type="OrthoDB" id="9780518at2"/>
<feature type="domain" description="Luciferase-like" evidence="2">
    <location>
        <begin position="15"/>
        <end position="307"/>
    </location>
</feature>
<comment type="similarity">
    <text evidence="1">To bacterial alkanal monooxygenase alpha and beta chains.</text>
</comment>
<reference evidence="3 4" key="2">
    <citation type="journal article" date="2016" name="Int. J. Syst. Evol. Microbiol.">
        <title>Paenibacillus bovis sp. nov., isolated from raw yak (Bos grunniens) milk.</title>
        <authorList>
            <person name="Gao C."/>
            <person name="Han J."/>
            <person name="Liu Z."/>
            <person name="Xu X."/>
            <person name="Hang F."/>
            <person name="Wu Z."/>
        </authorList>
    </citation>
    <scope>NUCLEOTIDE SEQUENCE [LARGE SCALE GENOMIC DNA]</scope>
    <source>
        <strain evidence="3 4">BD3526</strain>
    </source>
</reference>
<gene>
    <name evidence="3" type="ORF">AR543_05290</name>
</gene>
<dbReference type="PANTHER" id="PTHR30137">
    <property type="entry name" value="LUCIFERASE-LIKE MONOOXYGENASE"/>
    <property type="match status" value="1"/>
</dbReference>
<proteinExistence type="predicted"/>
<keyword evidence="4" id="KW-1185">Reference proteome</keyword>
<dbReference type="InterPro" id="IPR050766">
    <property type="entry name" value="Bact_Lucif_Oxidored"/>
</dbReference>
<dbReference type="GO" id="GO:0004497">
    <property type="term" value="F:monooxygenase activity"/>
    <property type="evidence" value="ECO:0007669"/>
    <property type="project" value="UniProtKB-KW"/>
</dbReference>
<sequence>MISLSILDYSPVDEGSNDRTALQQTAELARAADRLGYHRFWVSEHHYLPPLAGSNPELLMMHLADQTDRIRIGSGGVMLPNYSAYKIAENFRMLEALHPGRIDLGAGRAAGAGRIGKQALNEGRTEAVSYEQQLIDLIRYLNDEEPADHRFPGLKATPIIDTQPELWMLGTGRGGAELAAAHGIGLAFAHFINSSSIGIAAMQQYRANFRPSASLPAPRGIVGIFVTVADTEEQAEQLARSWDHWLLMSENKGQRRSSFPAPATIQSYDYTIGDLEVIARNRRRMMVGTADSVREGIEALAADYGADEVLLLPLMYGFANRMRAIEQLAAAFGLPQAGQPL</sequence>
<dbReference type="InterPro" id="IPR036661">
    <property type="entry name" value="Luciferase-like_sf"/>
</dbReference>
<dbReference type="EMBL" id="CP013023">
    <property type="protein sequence ID" value="ANF95483.1"/>
    <property type="molecule type" value="Genomic_DNA"/>
</dbReference>
<dbReference type="SUPFAM" id="SSF51679">
    <property type="entry name" value="Bacterial luciferase-like"/>
    <property type="match status" value="1"/>
</dbReference>
<evidence type="ECO:0000313" key="3">
    <source>
        <dbReference type="EMBL" id="ANF95483.1"/>
    </source>
</evidence>
<dbReference type="InterPro" id="IPR011251">
    <property type="entry name" value="Luciferase-like_dom"/>
</dbReference>
<dbReference type="CDD" id="cd00347">
    <property type="entry name" value="Flavin_utilizing_monoxygenases"/>
    <property type="match status" value="2"/>
</dbReference>
<dbReference type="AlphaFoldDB" id="A0A172ZD91"/>
<dbReference type="NCBIfam" id="TIGR03558">
    <property type="entry name" value="oxido_grp_1"/>
    <property type="match status" value="1"/>
</dbReference>
<dbReference type="InterPro" id="IPR019949">
    <property type="entry name" value="CmoO-like"/>
</dbReference>
<accession>A0A172ZD91</accession>
<dbReference type="GO" id="GO:0005829">
    <property type="term" value="C:cytosol"/>
    <property type="evidence" value="ECO:0007669"/>
    <property type="project" value="TreeGrafter"/>
</dbReference>
<name>A0A172ZD91_9BACL</name>
<evidence type="ECO:0000313" key="4">
    <source>
        <dbReference type="Proteomes" id="UP000078148"/>
    </source>
</evidence>
<dbReference type="GO" id="GO:0016705">
    <property type="term" value="F:oxidoreductase activity, acting on paired donors, with incorporation or reduction of molecular oxygen"/>
    <property type="evidence" value="ECO:0007669"/>
    <property type="project" value="InterPro"/>
</dbReference>
<protein>
    <submittedName>
        <fullName evidence="3">Limonene 1,2-monooxygenase</fullName>
    </submittedName>
</protein>
<reference evidence="4" key="1">
    <citation type="submission" date="2015-10" db="EMBL/GenBank/DDBJ databases">
        <title>Genome of Paenibacillus bovis sp. nov.</title>
        <authorList>
            <person name="Wu Z."/>
            <person name="Gao C."/>
            <person name="Liu Z."/>
            <person name="Zheng H."/>
        </authorList>
    </citation>
    <scope>NUCLEOTIDE SEQUENCE [LARGE SCALE GENOMIC DNA]</scope>
    <source>
        <strain evidence="4">BD3526</strain>
    </source>
</reference>